<dbReference type="GO" id="GO:0005524">
    <property type="term" value="F:ATP binding"/>
    <property type="evidence" value="ECO:0007669"/>
    <property type="project" value="UniProtKB-KW"/>
</dbReference>
<dbReference type="PROSITE" id="PS50893">
    <property type="entry name" value="ABC_TRANSPORTER_2"/>
    <property type="match status" value="1"/>
</dbReference>
<dbReference type="Gene3D" id="3.40.50.300">
    <property type="entry name" value="P-loop containing nucleotide triphosphate hydrolases"/>
    <property type="match status" value="1"/>
</dbReference>
<dbReference type="OrthoDB" id="5292475at2"/>
<accession>A0A432VQR7</accession>
<dbReference type="Pfam" id="PF00005">
    <property type="entry name" value="ABC_tran"/>
    <property type="match status" value="1"/>
</dbReference>
<evidence type="ECO:0000256" key="5">
    <source>
        <dbReference type="ARBA" id="ARBA00037066"/>
    </source>
</evidence>
<dbReference type="PANTHER" id="PTHR42794">
    <property type="entry name" value="HEMIN IMPORT ATP-BINDING PROTEIN HMUV"/>
    <property type="match status" value="1"/>
</dbReference>
<comment type="caution">
    <text evidence="7">The sequence shown here is derived from an EMBL/GenBank/DDBJ whole genome shotgun (WGS) entry which is preliminary data.</text>
</comment>
<dbReference type="InterPro" id="IPR003439">
    <property type="entry name" value="ABC_transporter-like_ATP-bd"/>
</dbReference>
<dbReference type="GO" id="GO:0016887">
    <property type="term" value="F:ATP hydrolysis activity"/>
    <property type="evidence" value="ECO:0007669"/>
    <property type="project" value="InterPro"/>
</dbReference>
<evidence type="ECO:0000313" key="8">
    <source>
        <dbReference type="Proteomes" id="UP000288212"/>
    </source>
</evidence>
<comment type="function">
    <text evidence="5">Part of the ABC transporter complex HmuTUV involved in hemin import. Responsible for energy coupling to the transport system.</text>
</comment>
<proteinExistence type="predicted"/>
<evidence type="ECO:0000259" key="6">
    <source>
        <dbReference type="PROSITE" id="PS50893"/>
    </source>
</evidence>
<dbReference type="PROSITE" id="PS00211">
    <property type="entry name" value="ABC_TRANSPORTER_1"/>
    <property type="match status" value="1"/>
</dbReference>
<dbReference type="EMBL" id="PIPI01000008">
    <property type="protein sequence ID" value="RUO18595.1"/>
    <property type="molecule type" value="Genomic_DNA"/>
</dbReference>
<dbReference type="Proteomes" id="UP000288212">
    <property type="component" value="Unassembled WGS sequence"/>
</dbReference>
<dbReference type="AlphaFoldDB" id="A0A432VQR7"/>
<evidence type="ECO:0000256" key="3">
    <source>
        <dbReference type="ARBA" id="ARBA00022840"/>
    </source>
</evidence>
<keyword evidence="2" id="KW-0547">Nucleotide-binding</keyword>
<feature type="domain" description="ABC transporter" evidence="6">
    <location>
        <begin position="3"/>
        <end position="229"/>
    </location>
</feature>
<dbReference type="RefSeq" id="WP_126793736.1">
    <property type="nucleotide sequence ID" value="NZ_PIPI01000008.1"/>
</dbReference>
<keyword evidence="1" id="KW-0813">Transport</keyword>
<keyword evidence="3" id="KW-0067">ATP-binding</keyword>
<dbReference type="PANTHER" id="PTHR42794:SF1">
    <property type="entry name" value="HEMIN IMPORT ATP-BINDING PROTEIN HMUV"/>
    <property type="match status" value="1"/>
</dbReference>
<reference evidence="7 8" key="1">
    <citation type="journal article" date="2011" name="Front. Microbiol.">
        <title>Genomic signatures of strain selection and enhancement in Bacillus atrophaeus var. globigii, a historical biowarfare simulant.</title>
        <authorList>
            <person name="Gibbons H.S."/>
            <person name="Broomall S.M."/>
            <person name="McNew L.A."/>
            <person name="Daligault H."/>
            <person name="Chapman C."/>
            <person name="Bruce D."/>
            <person name="Karavis M."/>
            <person name="Krepps M."/>
            <person name="McGregor P.A."/>
            <person name="Hong C."/>
            <person name="Park K.H."/>
            <person name="Akmal A."/>
            <person name="Feldman A."/>
            <person name="Lin J.S."/>
            <person name="Chang W.E."/>
            <person name="Higgs B.W."/>
            <person name="Demirev P."/>
            <person name="Lindquist J."/>
            <person name="Liem A."/>
            <person name="Fochler E."/>
            <person name="Read T.D."/>
            <person name="Tapia R."/>
            <person name="Johnson S."/>
            <person name="Bishop-Lilly K.A."/>
            <person name="Detter C."/>
            <person name="Han C."/>
            <person name="Sozhamannan S."/>
            <person name="Rosenzweig C.N."/>
            <person name="Skowronski E.W."/>
        </authorList>
    </citation>
    <scope>NUCLEOTIDE SEQUENCE [LARGE SCALE GENOMIC DNA]</scope>
    <source>
        <strain evidence="7 8">AK5</strain>
    </source>
</reference>
<protein>
    <recommendedName>
        <fullName evidence="6">ABC transporter domain-containing protein</fullName>
    </recommendedName>
</protein>
<name>A0A432VQR7_9GAMM</name>
<dbReference type="SUPFAM" id="SSF52540">
    <property type="entry name" value="P-loop containing nucleoside triphosphate hydrolases"/>
    <property type="match status" value="1"/>
</dbReference>
<keyword evidence="4" id="KW-1278">Translocase</keyword>
<evidence type="ECO:0000256" key="1">
    <source>
        <dbReference type="ARBA" id="ARBA00022448"/>
    </source>
</evidence>
<dbReference type="InterPro" id="IPR003593">
    <property type="entry name" value="AAA+_ATPase"/>
</dbReference>
<evidence type="ECO:0000256" key="2">
    <source>
        <dbReference type="ARBA" id="ARBA00022741"/>
    </source>
</evidence>
<dbReference type="InterPro" id="IPR017871">
    <property type="entry name" value="ABC_transporter-like_CS"/>
</dbReference>
<keyword evidence="8" id="KW-1185">Reference proteome</keyword>
<dbReference type="SMART" id="SM00382">
    <property type="entry name" value="AAA"/>
    <property type="match status" value="1"/>
</dbReference>
<sequence>MAIVMRDVQFGYHSGQAVLRGVDCHFAPGQLVAVVGENGSGKTTLLKLLAGILRPQAGEVQWLDGKRQQMSHQIGYLAQQENPSWALQVEDMVAIGLPAELTGAAAEERIHAALLATDSLQFRGRNVAELSSGELQRVLFARVLAAEPQIILADEPTAALDLRHQESMLNLLQQQAQQGRSVVVVMHDLRLVKRWCDALVVLQNGRVFRSGAVAATLTPELVTDVFGVTEVI</sequence>
<dbReference type="InterPro" id="IPR027417">
    <property type="entry name" value="P-loop_NTPase"/>
</dbReference>
<organism evidence="7 8">
    <name type="scientific">Aliidiomarina haloalkalitolerans</name>
    <dbReference type="NCBI Taxonomy" id="859059"/>
    <lineage>
        <taxon>Bacteria</taxon>
        <taxon>Pseudomonadati</taxon>
        <taxon>Pseudomonadota</taxon>
        <taxon>Gammaproteobacteria</taxon>
        <taxon>Alteromonadales</taxon>
        <taxon>Idiomarinaceae</taxon>
        <taxon>Aliidiomarina</taxon>
    </lineage>
</organism>
<evidence type="ECO:0000256" key="4">
    <source>
        <dbReference type="ARBA" id="ARBA00022967"/>
    </source>
</evidence>
<gene>
    <name evidence="7" type="ORF">CWE06_10125</name>
</gene>
<evidence type="ECO:0000313" key="7">
    <source>
        <dbReference type="EMBL" id="RUO18595.1"/>
    </source>
</evidence>